<feature type="region of interest" description="Disordered" evidence="5">
    <location>
        <begin position="428"/>
        <end position="453"/>
    </location>
</feature>
<sequence>MSRKRFNLPENYFQCPPLSDQERDFLITKAKNSARSLVETLQSASGPIEWIPAGSHGNIQLFRGRERERLSILETHDKHHEVQYVCGATRVKATQEEIARFFDTSTTSKMRTFAHLYNEDILDSVVLHTLVRPTAENQMHQVTVKWTAIEIPSPFIRNRDFCTLECQDVFQDQKGHRGWVRSIHSIQLDSCPDLRHKLGYIRGSMYNTGYVFMESEQKGYLDLVHCVQVSLKGNLRLPRPIYFLACRRRVLMVASFTKFLQQKRLSQLHLLSDLDLVAKNERSQCDICQVRFHFFLRKTRCRACGEVVCSACSQSFTFAHGGDMGSTNRSEKHCKLVKLRICLVCTNETDHRALASSITASAYSVMDEKQTSKLKTNSKLWHPMQRGASAYLQPSTRPEDPRVIQSAIGEIAFPGTDAYSNPIRTERKDQLHRASSCAQDSEEKSRSRIKSRKSLVHGATLTSYALRHHEETLQKEERDLLTDLVSRVKLQNPASRFQNETLPEADDEWDLQMSYGVDEEHDVQRAMQVTKRRNPLLELDDLKNSHVPLGLEPNLTNSSIHEITNTFMSLRSTVQGDEDEKALSEFMVDHHRISLASTVAGPKRGYLYKGIGTNLTHREDDEESIATVNIDYGCNEPEDGPIVFNRNSTLARLSESIRESGIETDPDLILQI</sequence>
<gene>
    <name evidence="7" type="ORF">BN9_057480</name>
</gene>
<dbReference type="InterPro" id="IPR017455">
    <property type="entry name" value="Znf_FYVE-rel"/>
</dbReference>
<dbReference type="SUPFAM" id="SSF57903">
    <property type="entry name" value="FYVE/PHD zinc finger"/>
    <property type="match status" value="1"/>
</dbReference>
<evidence type="ECO:0000256" key="5">
    <source>
        <dbReference type="SAM" id="MobiDB-lite"/>
    </source>
</evidence>
<evidence type="ECO:0000256" key="1">
    <source>
        <dbReference type="ARBA" id="ARBA00022723"/>
    </source>
</evidence>
<dbReference type="SUPFAM" id="SSF55961">
    <property type="entry name" value="Bet v1-like"/>
    <property type="match status" value="1"/>
</dbReference>
<organism evidence="7 8">
    <name type="scientific">Albugo candida</name>
    <dbReference type="NCBI Taxonomy" id="65357"/>
    <lineage>
        <taxon>Eukaryota</taxon>
        <taxon>Sar</taxon>
        <taxon>Stramenopiles</taxon>
        <taxon>Oomycota</taxon>
        <taxon>Peronosporomycetes</taxon>
        <taxon>Albuginales</taxon>
        <taxon>Albuginaceae</taxon>
        <taxon>Albugo</taxon>
    </lineage>
</organism>
<dbReference type="Proteomes" id="UP000053237">
    <property type="component" value="Unassembled WGS sequence"/>
</dbReference>
<dbReference type="InterPro" id="IPR013083">
    <property type="entry name" value="Znf_RING/FYVE/PHD"/>
</dbReference>
<dbReference type="InParanoid" id="A0A024GE42"/>
<keyword evidence="1" id="KW-0479">Metal-binding</keyword>
<dbReference type="STRING" id="65357.A0A024GE42"/>
<dbReference type="InterPro" id="IPR023393">
    <property type="entry name" value="START-like_dom_sf"/>
</dbReference>
<keyword evidence="3" id="KW-0862">Zinc</keyword>
<accession>A0A024GE42</accession>
<protein>
    <recommendedName>
        <fullName evidence="6">FYVE-type domain-containing protein</fullName>
    </recommendedName>
</protein>
<feature type="domain" description="FYVE-type" evidence="6">
    <location>
        <begin position="279"/>
        <end position="350"/>
    </location>
</feature>
<evidence type="ECO:0000313" key="8">
    <source>
        <dbReference type="Proteomes" id="UP000053237"/>
    </source>
</evidence>
<dbReference type="OrthoDB" id="77800at2759"/>
<dbReference type="Gene3D" id="3.30.530.20">
    <property type="match status" value="1"/>
</dbReference>
<evidence type="ECO:0000313" key="7">
    <source>
        <dbReference type="EMBL" id="CCI44924.1"/>
    </source>
</evidence>
<reference evidence="7 8" key="1">
    <citation type="submission" date="2012-05" db="EMBL/GenBank/DDBJ databases">
        <title>Recombination and specialization in a pathogen metapopulation.</title>
        <authorList>
            <person name="Gardiner A."/>
            <person name="Kemen E."/>
            <person name="Schultz-Larsen T."/>
            <person name="MacLean D."/>
            <person name="Van Oosterhout C."/>
            <person name="Jones J.D.G."/>
        </authorList>
    </citation>
    <scope>NUCLEOTIDE SEQUENCE [LARGE SCALE GENOMIC DNA]</scope>
    <source>
        <strain evidence="7 8">Ac Nc2</strain>
    </source>
</reference>
<dbReference type="Pfam" id="PF01363">
    <property type="entry name" value="FYVE"/>
    <property type="match status" value="1"/>
</dbReference>
<dbReference type="GO" id="GO:0008270">
    <property type="term" value="F:zinc ion binding"/>
    <property type="evidence" value="ECO:0007669"/>
    <property type="project" value="UniProtKB-KW"/>
</dbReference>
<dbReference type="PANTHER" id="PTHR13510:SF44">
    <property type="entry name" value="RABENOSYN-5"/>
    <property type="match status" value="1"/>
</dbReference>
<evidence type="ECO:0000256" key="3">
    <source>
        <dbReference type="ARBA" id="ARBA00022833"/>
    </source>
</evidence>
<dbReference type="PROSITE" id="PS50178">
    <property type="entry name" value="ZF_FYVE"/>
    <property type="match status" value="1"/>
</dbReference>
<dbReference type="InterPro" id="IPR011011">
    <property type="entry name" value="Znf_FYVE_PHD"/>
</dbReference>
<dbReference type="EMBL" id="CAIX01000082">
    <property type="protein sequence ID" value="CCI44924.1"/>
    <property type="molecule type" value="Genomic_DNA"/>
</dbReference>
<proteinExistence type="predicted"/>
<name>A0A024GE42_9STRA</name>
<evidence type="ECO:0000259" key="6">
    <source>
        <dbReference type="PROSITE" id="PS50178"/>
    </source>
</evidence>
<dbReference type="InterPro" id="IPR000306">
    <property type="entry name" value="Znf_FYVE"/>
</dbReference>
<dbReference type="PANTHER" id="PTHR13510">
    <property type="entry name" value="FYVE-FINGER-CONTAINING RAB5 EFFECTOR PROTEIN RABENOSYN-5-RELATED"/>
    <property type="match status" value="1"/>
</dbReference>
<evidence type="ECO:0000256" key="2">
    <source>
        <dbReference type="ARBA" id="ARBA00022771"/>
    </source>
</evidence>
<dbReference type="SMART" id="SM00064">
    <property type="entry name" value="FYVE"/>
    <property type="match status" value="1"/>
</dbReference>
<comment type="caution">
    <text evidence="7">The sequence shown here is derived from an EMBL/GenBank/DDBJ whole genome shotgun (WGS) entry which is preliminary data.</text>
</comment>
<evidence type="ECO:0000256" key="4">
    <source>
        <dbReference type="PROSITE-ProRule" id="PRU00091"/>
    </source>
</evidence>
<keyword evidence="2 4" id="KW-0863">Zinc-finger</keyword>
<dbReference type="InterPro" id="IPR052727">
    <property type="entry name" value="Rab4/Rab5_effector"/>
</dbReference>
<dbReference type="Gene3D" id="3.30.40.10">
    <property type="entry name" value="Zinc/RING finger domain, C3HC4 (zinc finger)"/>
    <property type="match status" value="1"/>
</dbReference>
<dbReference type="AlphaFoldDB" id="A0A024GE42"/>
<keyword evidence="8" id="KW-1185">Reference proteome</keyword>